<gene>
    <name evidence="3" type="ordered locus">Marme_3570</name>
</gene>
<feature type="coiled-coil region" evidence="1">
    <location>
        <begin position="78"/>
        <end position="131"/>
    </location>
</feature>
<evidence type="ECO:0000313" key="3">
    <source>
        <dbReference type="EMBL" id="ADZ92783.1"/>
    </source>
</evidence>
<dbReference type="PATRIC" id="fig|717774.3.peg.3678"/>
<dbReference type="OrthoDB" id="5149141at2"/>
<evidence type="ECO:0000256" key="2">
    <source>
        <dbReference type="SAM" id="Phobius"/>
    </source>
</evidence>
<evidence type="ECO:0000256" key="1">
    <source>
        <dbReference type="SAM" id="Coils"/>
    </source>
</evidence>
<dbReference type="HOGENOM" id="CLU_1080985_0_0_6"/>
<dbReference type="STRING" id="717774.Marme_3570"/>
<dbReference type="EMBL" id="CP002583">
    <property type="protein sequence ID" value="ADZ92783.1"/>
    <property type="molecule type" value="Genomic_DNA"/>
</dbReference>
<keyword evidence="2" id="KW-1133">Transmembrane helix</keyword>
<name>F2JUG4_MARM1</name>
<keyword evidence="4" id="KW-1185">Reference proteome</keyword>
<evidence type="ECO:0000313" key="4">
    <source>
        <dbReference type="Proteomes" id="UP000001062"/>
    </source>
</evidence>
<feature type="transmembrane region" description="Helical" evidence="2">
    <location>
        <begin position="58"/>
        <end position="77"/>
    </location>
</feature>
<keyword evidence="2" id="KW-0472">Membrane</keyword>
<dbReference type="KEGG" id="mme:Marme_3570"/>
<dbReference type="Proteomes" id="UP000001062">
    <property type="component" value="Chromosome"/>
</dbReference>
<protein>
    <submittedName>
        <fullName evidence="3">Uncharacterized protein</fullName>
    </submittedName>
</protein>
<keyword evidence="2" id="KW-0812">Transmembrane</keyword>
<dbReference type="RefSeq" id="WP_013662685.1">
    <property type="nucleotide sequence ID" value="NC_015276.1"/>
</dbReference>
<accession>F2JUG4</accession>
<reference evidence="3 4" key="1">
    <citation type="journal article" date="2012" name="Stand. Genomic Sci.">
        <title>Complete genome sequence of the melanogenic marine bacterium Marinomonas mediterranea type strain (MMB-1(T)).</title>
        <authorList>
            <person name="Lucas-Elio P."/>
            <person name="Goodwin L."/>
            <person name="Woyke T."/>
            <person name="Pitluck S."/>
            <person name="Nolan M."/>
            <person name="Kyrpides N.C."/>
            <person name="Detter J.C."/>
            <person name="Copeland A."/>
            <person name="Teshima H."/>
            <person name="Bruce D."/>
            <person name="Detter C."/>
            <person name="Tapia R."/>
            <person name="Han S."/>
            <person name="Land M.L."/>
            <person name="Ivanova N."/>
            <person name="Mikhailova N."/>
            <person name="Johnston A.W."/>
            <person name="Sanchez-Amat A."/>
        </authorList>
    </citation>
    <scope>NUCLEOTIDE SEQUENCE [LARGE SCALE GENOMIC DNA]</scope>
    <source>
        <strain evidence="4">ATCC 700492 / JCM 21426 / NBRC 103028 / MMB-1</strain>
    </source>
</reference>
<feature type="transmembrane region" description="Helical" evidence="2">
    <location>
        <begin position="21"/>
        <end position="38"/>
    </location>
</feature>
<dbReference type="AlphaFoldDB" id="F2JUG4"/>
<keyword evidence="1" id="KW-0175">Coiled coil</keyword>
<organism evidence="3 4">
    <name type="scientific">Marinomonas mediterranea (strain ATCC 700492 / JCM 21426 / NBRC 103028 / MMB-1)</name>
    <dbReference type="NCBI Taxonomy" id="717774"/>
    <lineage>
        <taxon>Bacteria</taxon>
        <taxon>Pseudomonadati</taxon>
        <taxon>Pseudomonadota</taxon>
        <taxon>Gammaproteobacteria</taxon>
        <taxon>Oceanospirillales</taxon>
        <taxon>Oceanospirillaceae</taxon>
        <taxon>Marinomonas</taxon>
    </lineage>
</organism>
<sequence>MKSKKNYLFYAVVDWLFKKSPVKYFVGCVIGVAGMLASGGLSLDVASGSLKLAYTNELTALSGLVVIICMMVSYGAVRMQMKERYQKIVNEHEKKQLELRGTLEKEMLDIISAKERELEKVKADLELEKVKSANRHKNIGGASKQLLDDIKCLERVFAGLCGSGRLLAKDINGVKLDVYIADAIINQHKYKHVYNADPNLKESWNSMLGKLDASQRAITRAMNGESLDVTPVASAAMSISEFLGKVSDSGHLVLTET</sequence>
<proteinExistence type="predicted"/>